<reference evidence="1" key="2">
    <citation type="submission" date="2021-04" db="EMBL/GenBank/DDBJ databases">
        <authorList>
            <person name="Gilroy R."/>
        </authorList>
    </citation>
    <scope>NUCLEOTIDE SEQUENCE</scope>
    <source>
        <strain evidence="1">ChiSjej1B19-8411</strain>
    </source>
</reference>
<dbReference type="EMBL" id="DXEX01000067">
    <property type="protein sequence ID" value="HIX58627.1"/>
    <property type="molecule type" value="Genomic_DNA"/>
</dbReference>
<reference evidence="1" key="1">
    <citation type="journal article" date="2021" name="PeerJ">
        <title>Extensive microbial diversity within the chicken gut microbiome revealed by metagenomics and culture.</title>
        <authorList>
            <person name="Gilroy R."/>
            <person name="Ravi A."/>
            <person name="Getino M."/>
            <person name="Pursley I."/>
            <person name="Horton D.L."/>
            <person name="Alikhan N.F."/>
            <person name="Baker D."/>
            <person name="Gharbi K."/>
            <person name="Hall N."/>
            <person name="Watson M."/>
            <person name="Adriaenssens E.M."/>
            <person name="Foster-Nyarko E."/>
            <person name="Jarju S."/>
            <person name="Secka A."/>
            <person name="Antonio M."/>
            <person name="Oren A."/>
            <person name="Chaudhuri R.R."/>
            <person name="La Ragione R."/>
            <person name="Hildebrand F."/>
            <person name="Pallen M.J."/>
        </authorList>
    </citation>
    <scope>NUCLEOTIDE SEQUENCE</scope>
    <source>
        <strain evidence="1">ChiSjej1B19-8411</strain>
    </source>
</reference>
<dbReference type="Proteomes" id="UP000886817">
    <property type="component" value="Unassembled WGS sequence"/>
</dbReference>
<organism evidence="1 2">
    <name type="scientific">Candidatus Blautia gallistercoris</name>
    <dbReference type="NCBI Taxonomy" id="2838490"/>
    <lineage>
        <taxon>Bacteria</taxon>
        <taxon>Bacillati</taxon>
        <taxon>Bacillota</taxon>
        <taxon>Clostridia</taxon>
        <taxon>Lachnospirales</taxon>
        <taxon>Lachnospiraceae</taxon>
        <taxon>Blautia</taxon>
    </lineage>
</organism>
<proteinExistence type="predicted"/>
<protein>
    <submittedName>
        <fullName evidence="1">Uncharacterized protein</fullName>
    </submittedName>
</protein>
<sequence length="455" mass="51306">KIMNVTQNGDVDFVLYGYNNRGEHEGMVGISVYHYSSEQNLVEEKVFIPSTKSYEFLDKDLEILSYINENNQLFLLINESLYQVDISEGTYTVLQEYVPREWFVVSESNAHAAWIEGDDPYAATSIQVIDFETLETRTLHAADGQYLRALGFMNEDLVYGITRAENVVEDAEGHKTFAIDTVRIQDFEGNVQKEYSREGMYITNVTVGHTLLEMELSAWENGSYVPKTSDNIMNNNKTGKDVVSVARNTTSRQGVGIMLAFSQSIEDTDPLVVYSKMRVSDEVPQITMEANESESNLYYVYGYGALQGIYSNPVEAIQAADEVSGVVLNRQQQYIWERGNQRTQITLNVQDIPEEFLAANADMEVLQESLGTRGTVMDLTGCTLDQVLYCISAQRPVIAKTGDNSYALLIGYDQYNTWWYDTATQTAVAHGMQDSTALFEQAGNVFITYVETYNE</sequence>
<evidence type="ECO:0000313" key="1">
    <source>
        <dbReference type="EMBL" id="HIX58627.1"/>
    </source>
</evidence>
<comment type="caution">
    <text evidence="1">The sequence shown here is derived from an EMBL/GenBank/DDBJ whole genome shotgun (WGS) entry which is preliminary data.</text>
</comment>
<accession>A0A9D2B219</accession>
<feature type="non-terminal residue" evidence="1">
    <location>
        <position position="1"/>
    </location>
</feature>
<evidence type="ECO:0000313" key="2">
    <source>
        <dbReference type="Proteomes" id="UP000886817"/>
    </source>
</evidence>
<gene>
    <name evidence="1" type="ORF">IAA45_02800</name>
</gene>
<dbReference type="AlphaFoldDB" id="A0A9D2B219"/>
<name>A0A9D2B219_9FIRM</name>